<comment type="similarity">
    <text evidence="3">Belongs to the transaldolase family. Type 1 subfamily.</text>
</comment>
<dbReference type="AlphaFoldDB" id="A0A6P6BWR7"/>
<dbReference type="InterPro" id="IPR004730">
    <property type="entry name" value="Transaldolase_1"/>
</dbReference>
<comment type="subcellular location">
    <subcellularLocation>
        <location evidence="1">Cytoplasm</location>
    </subcellularLocation>
</comment>
<comment type="function">
    <text evidence="10">Catalyzes the rate-limiting step of the non-oxidative phase in the pentose phosphate pathway. Catalyzes the reversible conversion of sedheptulose-7-phosphate and D-glyceraldehyde 3-phosphate into erythrose-4-phosphate and beta-D-fructose 6-phosphate.</text>
</comment>
<dbReference type="OrthoDB" id="2015515at2759"/>
<keyword evidence="8 10" id="KW-0570">Pentose shunt</keyword>
<evidence type="ECO:0000256" key="1">
    <source>
        <dbReference type="ARBA" id="ARBA00004496"/>
    </source>
</evidence>
<dbReference type="PROSITE" id="PS01054">
    <property type="entry name" value="TRANSALDOLASE_1"/>
    <property type="match status" value="2"/>
</dbReference>
<dbReference type="GO" id="GO:0005975">
    <property type="term" value="P:carbohydrate metabolic process"/>
    <property type="evidence" value="ECO:0007669"/>
    <property type="project" value="InterPro"/>
</dbReference>
<evidence type="ECO:0000256" key="4">
    <source>
        <dbReference type="ARBA" id="ARBA00013151"/>
    </source>
</evidence>
<evidence type="ECO:0000256" key="7">
    <source>
        <dbReference type="ARBA" id="ARBA00022679"/>
    </source>
</evidence>
<reference evidence="12" key="1">
    <citation type="submission" date="2025-08" db="UniProtKB">
        <authorList>
            <consortium name="RefSeq"/>
        </authorList>
    </citation>
    <scope>IDENTIFICATION</scope>
    <source>
        <tissue evidence="12">Kidney</tissue>
    </source>
</reference>
<evidence type="ECO:0000313" key="11">
    <source>
        <dbReference type="Proteomes" id="UP000515202"/>
    </source>
</evidence>
<dbReference type="Gene3D" id="3.20.20.70">
    <property type="entry name" value="Aldolase class I"/>
    <property type="match status" value="2"/>
</dbReference>
<dbReference type="KEGG" id="pvp:105305957"/>
<dbReference type="Pfam" id="PF00923">
    <property type="entry name" value="TAL_FSA"/>
    <property type="match status" value="1"/>
</dbReference>
<keyword evidence="6" id="KW-0963">Cytoplasm</keyword>
<gene>
    <name evidence="12" type="primary">TALDO1</name>
</gene>
<evidence type="ECO:0000256" key="8">
    <source>
        <dbReference type="ARBA" id="ARBA00023126"/>
    </source>
</evidence>
<dbReference type="Proteomes" id="UP000515202">
    <property type="component" value="Unplaced"/>
</dbReference>
<name>A0A6P6BWR7_PTEVA</name>
<sequence length="468" mass="50807">METTVSLIARVMQNLPVPRRLSPPGSIDEFKPQDATTNPSLILAAAQMPAYQELVGEAIAYGKKLGGFVGHVSCRTSPSPAASPHQAVRSRLSQAPLVLGGWITLQTAVPWPASRVGEAVCEAWPHWAQKTLLTLCWGLVGTLSQLLGGTPTPLTSCFLITSPAIDEFKPQDATTNPSLILAAAQMPAYQELVGEAIAYGKKLGGSQEEQTQNATDKLFVLFGAEILKKIPGRVSTEVDARLSFDKDAMVARARHLIELYKDVGVSKDRILIKLSSTWEGIQAGKELEEQHGIHCNMTLLFSFAQAVACAEAGVTLISPFVGRILDWHVANTGKKAYEPLEDPGVKSVTKIYNYYKKFGYKTIVMGASFRNTGEIKALAGCDFLTISPALLGELLKDGSKLAPTLSAKAAQASDLEKIHLDEKAFRWLHNEDQMAVEKLSDGIRKFAADAVKLERMLAERMFSTENGK</sequence>
<dbReference type="UniPathway" id="UPA00115">
    <property type="reaction ID" value="UER00414"/>
</dbReference>
<dbReference type="RefSeq" id="XP_023379494.1">
    <property type="nucleotide sequence ID" value="XM_023523726.1"/>
</dbReference>
<proteinExistence type="inferred from homology"/>
<dbReference type="CTD" id="6888"/>
<dbReference type="InterPro" id="IPR001585">
    <property type="entry name" value="TAL/FSA"/>
</dbReference>
<accession>A0A6P6BWR7</accession>
<dbReference type="FunFam" id="3.20.20.70:FF:000002">
    <property type="entry name" value="Transaldolase"/>
    <property type="match status" value="1"/>
</dbReference>
<evidence type="ECO:0000256" key="5">
    <source>
        <dbReference type="ARBA" id="ARBA00018292"/>
    </source>
</evidence>
<comment type="pathway">
    <text evidence="2 10">Carbohydrate degradation; pentose phosphate pathway; D-glyceraldehyde 3-phosphate and beta-D-fructose 6-phosphate from D-ribose 5-phosphate and D-xylulose 5-phosphate (non-oxidative stage): step 2/3.</text>
</comment>
<evidence type="ECO:0000256" key="2">
    <source>
        <dbReference type="ARBA" id="ARBA00004857"/>
    </source>
</evidence>
<evidence type="ECO:0000256" key="10">
    <source>
        <dbReference type="RuleBase" id="RU000501"/>
    </source>
</evidence>
<dbReference type="InterPro" id="IPR018225">
    <property type="entry name" value="Transaldolase_AS"/>
</dbReference>
<keyword evidence="11" id="KW-1185">Reference proteome</keyword>
<keyword evidence="7 10" id="KW-0808">Transferase</keyword>
<dbReference type="GO" id="GO:0009052">
    <property type="term" value="P:pentose-phosphate shunt, non-oxidative branch"/>
    <property type="evidence" value="ECO:0007669"/>
    <property type="project" value="TreeGrafter"/>
</dbReference>
<dbReference type="PANTHER" id="PTHR10683:SF18">
    <property type="entry name" value="TRANSALDOLASE"/>
    <property type="match status" value="1"/>
</dbReference>
<dbReference type="EC" id="2.2.1.2" evidence="4 10"/>
<dbReference type="PANTHER" id="PTHR10683">
    <property type="entry name" value="TRANSALDOLASE"/>
    <property type="match status" value="1"/>
</dbReference>
<comment type="catalytic activity">
    <reaction evidence="10">
        <text>D-sedoheptulose 7-phosphate + D-glyceraldehyde 3-phosphate = D-erythrose 4-phosphate + beta-D-fructose 6-phosphate</text>
        <dbReference type="Rhea" id="RHEA:17053"/>
        <dbReference type="ChEBI" id="CHEBI:16897"/>
        <dbReference type="ChEBI" id="CHEBI:57483"/>
        <dbReference type="ChEBI" id="CHEBI:57634"/>
        <dbReference type="ChEBI" id="CHEBI:59776"/>
        <dbReference type="EC" id="2.2.1.2"/>
    </reaction>
</comment>
<evidence type="ECO:0000256" key="3">
    <source>
        <dbReference type="ARBA" id="ARBA00008012"/>
    </source>
</evidence>
<dbReference type="GO" id="GO:0005737">
    <property type="term" value="C:cytoplasm"/>
    <property type="evidence" value="ECO:0007669"/>
    <property type="project" value="UniProtKB-SubCell"/>
</dbReference>
<dbReference type="CDD" id="cd00957">
    <property type="entry name" value="Transaldolase_TalAB"/>
    <property type="match status" value="1"/>
</dbReference>
<evidence type="ECO:0000256" key="9">
    <source>
        <dbReference type="ARBA" id="ARBA00023270"/>
    </source>
</evidence>
<protein>
    <recommendedName>
        <fullName evidence="5 10">Transaldolase</fullName>
        <ecNumber evidence="4 10">2.2.1.2</ecNumber>
    </recommendedName>
</protein>
<organism evidence="11 12">
    <name type="scientific">Pteropus vampyrus</name>
    <name type="common">Large flying fox</name>
    <dbReference type="NCBI Taxonomy" id="132908"/>
    <lineage>
        <taxon>Eukaryota</taxon>
        <taxon>Metazoa</taxon>
        <taxon>Chordata</taxon>
        <taxon>Craniata</taxon>
        <taxon>Vertebrata</taxon>
        <taxon>Euteleostomi</taxon>
        <taxon>Mammalia</taxon>
        <taxon>Eutheria</taxon>
        <taxon>Laurasiatheria</taxon>
        <taxon>Chiroptera</taxon>
        <taxon>Yinpterochiroptera</taxon>
        <taxon>Pteropodoidea</taxon>
        <taxon>Pteropodidae</taxon>
        <taxon>Pteropodinae</taxon>
        <taxon>Pteropus</taxon>
    </lineage>
</organism>
<dbReference type="GeneID" id="105305957"/>
<evidence type="ECO:0000256" key="6">
    <source>
        <dbReference type="ARBA" id="ARBA00022490"/>
    </source>
</evidence>
<dbReference type="InterPro" id="IPR013785">
    <property type="entry name" value="Aldolase_TIM"/>
</dbReference>
<keyword evidence="9" id="KW-0704">Schiff base</keyword>
<dbReference type="NCBIfam" id="TIGR00874">
    <property type="entry name" value="talAB"/>
    <property type="match status" value="1"/>
</dbReference>
<dbReference type="SUPFAM" id="SSF51569">
    <property type="entry name" value="Aldolase"/>
    <property type="match status" value="2"/>
</dbReference>
<dbReference type="GO" id="GO:0004801">
    <property type="term" value="F:transaldolase activity"/>
    <property type="evidence" value="ECO:0007669"/>
    <property type="project" value="UniProtKB-EC"/>
</dbReference>
<dbReference type="PROSITE" id="PS00958">
    <property type="entry name" value="TRANSALDOLASE_2"/>
    <property type="match status" value="1"/>
</dbReference>
<evidence type="ECO:0000313" key="12">
    <source>
        <dbReference type="RefSeq" id="XP_023379494.1"/>
    </source>
</evidence>